<proteinExistence type="inferred from homology"/>
<feature type="chain" id="PRO_5043350462" evidence="5">
    <location>
        <begin position="27"/>
        <end position="183"/>
    </location>
</feature>
<evidence type="ECO:0000313" key="7">
    <source>
        <dbReference type="Proteomes" id="UP001159364"/>
    </source>
</evidence>
<dbReference type="Pfam" id="PF24300">
    <property type="entry name" value="KWL1"/>
    <property type="match status" value="1"/>
</dbReference>
<keyword evidence="7" id="KW-1185">Reference proteome</keyword>
<evidence type="ECO:0000256" key="1">
    <source>
        <dbReference type="ARBA" id="ARBA00004613"/>
    </source>
</evidence>
<comment type="caution">
    <text evidence="6">The sequence shown here is derived from an EMBL/GenBank/DDBJ whole genome shotgun (WGS) entry which is preliminary data.</text>
</comment>
<dbReference type="InterPro" id="IPR039271">
    <property type="entry name" value="Kiwellin-like"/>
</dbReference>
<dbReference type="PANTHER" id="PTHR33191:SF40">
    <property type="entry name" value="RIPENING-RELATED PROTEIN 2"/>
    <property type="match status" value="1"/>
</dbReference>
<dbReference type="PANTHER" id="PTHR33191">
    <property type="entry name" value="RIPENING-RELATED PROTEIN 2-RELATED"/>
    <property type="match status" value="1"/>
</dbReference>
<name>A0AAV8TNY3_9ROSI</name>
<comment type="similarity">
    <text evidence="2">Belongs to the kiwellin family.</text>
</comment>
<keyword evidence="4 5" id="KW-0732">Signal</keyword>
<dbReference type="Gene3D" id="2.40.40.10">
    <property type="entry name" value="RlpA-like domain"/>
    <property type="match status" value="1"/>
</dbReference>
<dbReference type="GO" id="GO:0005576">
    <property type="term" value="C:extracellular region"/>
    <property type="evidence" value="ECO:0007669"/>
    <property type="project" value="UniProtKB-SubCell"/>
</dbReference>
<dbReference type="Proteomes" id="UP001159364">
    <property type="component" value="Linkage Group LG04"/>
</dbReference>
<evidence type="ECO:0000256" key="2">
    <source>
        <dbReference type="ARBA" id="ARBA00005592"/>
    </source>
</evidence>
<evidence type="ECO:0000256" key="3">
    <source>
        <dbReference type="ARBA" id="ARBA00022525"/>
    </source>
</evidence>
<dbReference type="EMBL" id="JAIWQS010000004">
    <property type="protein sequence ID" value="KAJ8768587.1"/>
    <property type="molecule type" value="Genomic_DNA"/>
</dbReference>
<dbReference type="AlphaFoldDB" id="A0AAV8TNY3"/>
<evidence type="ECO:0000256" key="5">
    <source>
        <dbReference type="SAM" id="SignalP"/>
    </source>
</evidence>
<keyword evidence="3" id="KW-0964">Secreted</keyword>
<accession>A0AAV8TNY3</accession>
<reference evidence="6 7" key="1">
    <citation type="submission" date="2021-09" db="EMBL/GenBank/DDBJ databases">
        <title>Genomic insights and catalytic innovation underlie evolution of tropane alkaloids biosynthesis.</title>
        <authorList>
            <person name="Wang Y.-J."/>
            <person name="Tian T."/>
            <person name="Huang J.-P."/>
            <person name="Huang S.-X."/>
        </authorList>
    </citation>
    <scope>NUCLEOTIDE SEQUENCE [LARGE SCALE GENOMIC DNA]</scope>
    <source>
        <strain evidence="6">KIB-2018</strain>
        <tissue evidence="6">Leaf</tissue>
    </source>
</reference>
<organism evidence="6 7">
    <name type="scientific">Erythroxylum novogranatense</name>
    <dbReference type="NCBI Taxonomy" id="1862640"/>
    <lineage>
        <taxon>Eukaryota</taxon>
        <taxon>Viridiplantae</taxon>
        <taxon>Streptophyta</taxon>
        <taxon>Embryophyta</taxon>
        <taxon>Tracheophyta</taxon>
        <taxon>Spermatophyta</taxon>
        <taxon>Magnoliopsida</taxon>
        <taxon>eudicotyledons</taxon>
        <taxon>Gunneridae</taxon>
        <taxon>Pentapetalae</taxon>
        <taxon>rosids</taxon>
        <taxon>fabids</taxon>
        <taxon>Malpighiales</taxon>
        <taxon>Erythroxylaceae</taxon>
        <taxon>Erythroxylum</taxon>
    </lineage>
</organism>
<comment type="subcellular location">
    <subcellularLocation>
        <location evidence="1">Secreted</location>
    </subcellularLocation>
</comment>
<gene>
    <name evidence="6" type="ORF">K2173_022706</name>
</gene>
<protein>
    <submittedName>
        <fullName evidence="6">Uncharacterized protein</fullName>
    </submittedName>
</protein>
<evidence type="ECO:0000313" key="6">
    <source>
        <dbReference type="EMBL" id="KAJ8768587.1"/>
    </source>
</evidence>
<dbReference type="SUPFAM" id="SSF50685">
    <property type="entry name" value="Barwin-like endoglucanases"/>
    <property type="match status" value="1"/>
</dbReference>
<feature type="signal peptide" evidence="5">
    <location>
        <begin position="1"/>
        <end position="26"/>
    </location>
</feature>
<sequence length="183" mass="19917">MKQCEAFALPVVFFLILLVADINVDARKYGPTIKPEDGNNGLSSDQYCTTHNCFTEGNVNITIKPTSSGGDSSGHRESYLTWNDFSQNGGSGAAECTEQYYPSTATVVALSTDLFENMRTCGKAITIYYGSRRSKATVVDQCDVHDGCRRNSIDASTEVWHDLGVVETNPIFGGISVSWSMDS</sequence>
<evidence type="ECO:0000256" key="4">
    <source>
        <dbReference type="ARBA" id="ARBA00022729"/>
    </source>
</evidence>
<dbReference type="InterPro" id="IPR036908">
    <property type="entry name" value="RlpA-like_sf"/>
</dbReference>